<sequence length="608" mass="69471">MRQLSRISRLCKSVYLYCWLSPAAKANFYFECYGKRQAIFMTFATKCSTMPQFREILEIMFQNGARYSCLDRAQVCPILQLSRKLNAVEYIKLFYTCNPHISEDHMRSSLLNAGKNGRLDLLCALLQIDPTTLTPTILALKLSKKNVVFDLQRLILDQHMELVQLLVLGHGASYSAANVAFAIKRNYLSLAKEMISTHLGGEFTQLTEDESNLVWNALGVSDASHIEVALAIGVIPTTTSLLESAGVNINPYERVIVLNDWNHLRYSPVKPDSDVRYYLNDIFIKAGCLIDQVTIVNAASTGSKGYLEYLLSKWTDQENYLEANVIGTHAIHNAFMWRNWELVEVLLMACRQWAESSGNVLDEVNFAVLGDGFPPIGSGYPMAFDDAYFFEKLPVLVRLGIYSNEVYSSALEEVALHFYDKDKRQETITCIDKLLSMGAQVTSKSLYTSSYDGWERGRATVRFRYLLDKYEVDRQIGPDYFPHIIREGSLRNDFPEAVLLMLEKGVPITNDVLGAFYRTYFDWAAPVPEVVNFLFRMVKRRNPLRETFIGWLETRSEFDLHEYEVEFTTFYFEEIKKHGFRTSQEVVDRAEQSGKPILAGLLRTVLAE</sequence>
<dbReference type="Proteomes" id="UP000193642">
    <property type="component" value="Unassembled WGS sequence"/>
</dbReference>
<dbReference type="OrthoDB" id="2152642at2759"/>
<accession>A0A1Y2B8K8</accession>
<dbReference type="SUPFAM" id="SSF48403">
    <property type="entry name" value="Ankyrin repeat"/>
    <property type="match status" value="1"/>
</dbReference>
<organism evidence="1 2">
    <name type="scientific">Rhizoclosmatium globosum</name>
    <dbReference type="NCBI Taxonomy" id="329046"/>
    <lineage>
        <taxon>Eukaryota</taxon>
        <taxon>Fungi</taxon>
        <taxon>Fungi incertae sedis</taxon>
        <taxon>Chytridiomycota</taxon>
        <taxon>Chytridiomycota incertae sedis</taxon>
        <taxon>Chytridiomycetes</taxon>
        <taxon>Chytridiales</taxon>
        <taxon>Chytriomycetaceae</taxon>
        <taxon>Rhizoclosmatium</taxon>
    </lineage>
</organism>
<evidence type="ECO:0000313" key="1">
    <source>
        <dbReference type="EMBL" id="ORY31181.1"/>
    </source>
</evidence>
<protein>
    <submittedName>
        <fullName evidence="1">Uncharacterized protein</fullName>
    </submittedName>
</protein>
<proteinExistence type="predicted"/>
<keyword evidence="2" id="KW-1185">Reference proteome</keyword>
<reference evidence="1 2" key="1">
    <citation type="submission" date="2016-07" db="EMBL/GenBank/DDBJ databases">
        <title>Pervasive Adenine N6-methylation of Active Genes in Fungi.</title>
        <authorList>
            <consortium name="DOE Joint Genome Institute"/>
            <person name="Mondo S.J."/>
            <person name="Dannebaum R.O."/>
            <person name="Kuo R.C."/>
            <person name="Labutti K."/>
            <person name="Haridas S."/>
            <person name="Kuo A."/>
            <person name="Salamov A."/>
            <person name="Ahrendt S.R."/>
            <person name="Lipzen A."/>
            <person name="Sullivan W."/>
            <person name="Andreopoulos W.B."/>
            <person name="Clum A."/>
            <person name="Lindquist E."/>
            <person name="Daum C."/>
            <person name="Ramamoorthy G.K."/>
            <person name="Gryganskyi A."/>
            <person name="Culley D."/>
            <person name="Magnuson J.K."/>
            <person name="James T.Y."/>
            <person name="O'Malley M.A."/>
            <person name="Stajich J.E."/>
            <person name="Spatafora J.W."/>
            <person name="Visel A."/>
            <person name="Grigoriev I.V."/>
        </authorList>
    </citation>
    <scope>NUCLEOTIDE SEQUENCE [LARGE SCALE GENOMIC DNA]</scope>
    <source>
        <strain evidence="1 2">JEL800</strain>
    </source>
</reference>
<gene>
    <name evidence="1" type="ORF">BCR33DRAFT_744717</name>
</gene>
<dbReference type="InterPro" id="IPR036770">
    <property type="entry name" value="Ankyrin_rpt-contain_sf"/>
</dbReference>
<comment type="caution">
    <text evidence="1">The sequence shown here is derived from an EMBL/GenBank/DDBJ whole genome shotgun (WGS) entry which is preliminary data.</text>
</comment>
<name>A0A1Y2B8K8_9FUNG</name>
<dbReference type="AlphaFoldDB" id="A0A1Y2B8K8"/>
<dbReference type="EMBL" id="MCGO01000079">
    <property type="protein sequence ID" value="ORY31181.1"/>
    <property type="molecule type" value="Genomic_DNA"/>
</dbReference>
<evidence type="ECO:0000313" key="2">
    <source>
        <dbReference type="Proteomes" id="UP000193642"/>
    </source>
</evidence>